<comment type="similarity">
    <text evidence="2">Belongs to the RRP1 family.</text>
</comment>
<dbReference type="InterPro" id="IPR010301">
    <property type="entry name" value="RRP1"/>
</dbReference>
<dbReference type="InParanoid" id="A0A2R6RG53"/>
<evidence type="ECO:0000256" key="1">
    <source>
        <dbReference type="ARBA" id="ARBA00004123"/>
    </source>
</evidence>
<accession>A0A2R6RG53</accession>
<reference evidence="7" key="2">
    <citation type="journal article" date="2018" name="BMC Genomics">
        <title>A manually annotated Actinidia chinensis var. chinensis (kiwifruit) genome highlights the challenges associated with draft genomes and gene prediction in plants.</title>
        <authorList>
            <person name="Pilkington S.M."/>
            <person name="Crowhurst R."/>
            <person name="Hilario E."/>
            <person name="Nardozza S."/>
            <person name="Fraser L."/>
            <person name="Peng Y."/>
            <person name="Gunaseelan K."/>
            <person name="Simpson R."/>
            <person name="Tahir J."/>
            <person name="Deroles S.C."/>
            <person name="Templeton K."/>
            <person name="Luo Z."/>
            <person name="Davy M."/>
            <person name="Cheng C."/>
            <person name="McNeilage M."/>
            <person name="Scaglione D."/>
            <person name="Liu Y."/>
            <person name="Zhang Q."/>
            <person name="Datson P."/>
            <person name="De Silva N."/>
            <person name="Gardiner S.E."/>
            <person name="Bassett H."/>
            <person name="Chagne D."/>
            <person name="McCallum J."/>
            <person name="Dzierzon H."/>
            <person name="Deng C."/>
            <person name="Wang Y.Y."/>
            <person name="Barron L."/>
            <person name="Manako K."/>
            <person name="Bowen J."/>
            <person name="Foster T.M."/>
            <person name="Erridge Z.A."/>
            <person name="Tiffin H."/>
            <person name="Waite C.N."/>
            <person name="Davies K.M."/>
            <person name="Grierson E.P."/>
            <person name="Laing W.A."/>
            <person name="Kirk R."/>
            <person name="Chen X."/>
            <person name="Wood M."/>
            <person name="Montefiori M."/>
            <person name="Brummell D.A."/>
            <person name="Schwinn K.E."/>
            <person name="Catanach A."/>
            <person name="Fullerton C."/>
            <person name="Li D."/>
            <person name="Meiyalaghan S."/>
            <person name="Nieuwenhuizen N."/>
            <person name="Read N."/>
            <person name="Prakash R."/>
            <person name="Hunter D."/>
            <person name="Zhang H."/>
            <person name="McKenzie M."/>
            <person name="Knabel M."/>
            <person name="Harris A."/>
            <person name="Allan A.C."/>
            <person name="Gleave A."/>
            <person name="Chen A."/>
            <person name="Janssen B.J."/>
            <person name="Plunkett B."/>
            <person name="Ampomah-Dwamena C."/>
            <person name="Voogd C."/>
            <person name="Leif D."/>
            <person name="Lafferty D."/>
            <person name="Souleyre E.J.F."/>
            <person name="Varkonyi-Gasic E."/>
            <person name="Gambi F."/>
            <person name="Hanley J."/>
            <person name="Yao J.L."/>
            <person name="Cheung J."/>
            <person name="David K.M."/>
            <person name="Warren B."/>
            <person name="Marsh K."/>
            <person name="Snowden K.C."/>
            <person name="Lin-Wang K."/>
            <person name="Brian L."/>
            <person name="Martinez-Sanchez M."/>
            <person name="Wang M."/>
            <person name="Ileperuma N."/>
            <person name="Macnee N."/>
            <person name="Campin R."/>
            <person name="McAtee P."/>
            <person name="Drummond R.S.M."/>
            <person name="Espley R.V."/>
            <person name="Ireland H.S."/>
            <person name="Wu R."/>
            <person name="Atkinson R.G."/>
            <person name="Karunairetnam S."/>
            <person name="Bulley S."/>
            <person name="Chunkath S."/>
            <person name="Hanley Z."/>
            <person name="Storey R."/>
            <person name="Thrimawithana A.H."/>
            <person name="Thomson S."/>
            <person name="David C."/>
            <person name="Testolin R."/>
            <person name="Huang H."/>
            <person name="Hellens R.P."/>
            <person name="Schaffer R.J."/>
        </authorList>
    </citation>
    <scope>NUCLEOTIDE SEQUENCE [LARGE SCALE GENOMIC DNA]</scope>
    <source>
        <strain evidence="7">cv. Red5</strain>
    </source>
</reference>
<dbReference type="GO" id="GO:0030688">
    <property type="term" value="C:preribosome, small subunit precursor"/>
    <property type="evidence" value="ECO:0007669"/>
    <property type="project" value="InterPro"/>
</dbReference>
<organism evidence="6 7">
    <name type="scientific">Actinidia chinensis var. chinensis</name>
    <name type="common">Chinese soft-hair kiwi</name>
    <dbReference type="NCBI Taxonomy" id="1590841"/>
    <lineage>
        <taxon>Eukaryota</taxon>
        <taxon>Viridiplantae</taxon>
        <taxon>Streptophyta</taxon>
        <taxon>Embryophyta</taxon>
        <taxon>Tracheophyta</taxon>
        <taxon>Spermatophyta</taxon>
        <taxon>Magnoliopsida</taxon>
        <taxon>eudicotyledons</taxon>
        <taxon>Gunneridae</taxon>
        <taxon>Pentapetalae</taxon>
        <taxon>asterids</taxon>
        <taxon>Ericales</taxon>
        <taxon>Actinidiaceae</taxon>
        <taxon>Actinidia</taxon>
    </lineage>
</organism>
<comment type="caution">
    <text evidence="6">The sequence shown here is derived from an EMBL/GenBank/DDBJ whole genome shotgun (WGS) entry which is preliminary data.</text>
</comment>
<reference evidence="6 7" key="1">
    <citation type="submission" date="2017-07" db="EMBL/GenBank/DDBJ databases">
        <title>An improved, manually edited Actinidia chinensis var. chinensis (kiwifruit) genome highlights the challenges associated with draft genomes and gene prediction in plants.</title>
        <authorList>
            <person name="Pilkington S."/>
            <person name="Crowhurst R."/>
            <person name="Hilario E."/>
            <person name="Nardozza S."/>
            <person name="Fraser L."/>
            <person name="Peng Y."/>
            <person name="Gunaseelan K."/>
            <person name="Simpson R."/>
            <person name="Tahir J."/>
            <person name="Deroles S."/>
            <person name="Templeton K."/>
            <person name="Luo Z."/>
            <person name="Davy M."/>
            <person name="Cheng C."/>
            <person name="Mcneilage M."/>
            <person name="Scaglione D."/>
            <person name="Liu Y."/>
            <person name="Zhang Q."/>
            <person name="Datson P."/>
            <person name="De Silva N."/>
            <person name="Gardiner S."/>
            <person name="Bassett H."/>
            <person name="Chagne D."/>
            <person name="Mccallum J."/>
            <person name="Dzierzon H."/>
            <person name="Deng C."/>
            <person name="Wang Y.-Y."/>
            <person name="Barron N."/>
            <person name="Manako K."/>
            <person name="Bowen J."/>
            <person name="Foster T."/>
            <person name="Erridge Z."/>
            <person name="Tiffin H."/>
            <person name="Waite C."/>
            <person name="Davies K."/>
            <person name="Grierson E."/>
            <person name="Laing W."/>
            <person name="Kirk R."/>
            <person name="Chen X."/>
            <person name="Wood M."/>
            <person name="Montefiori M."/>
            <person name="Brummell D."/>
            <person name="Schwinn K."/>
            <person name="Catanach A."/>
            <person name="Fullerton C."/>
            <person name="Li D."/>
            <person name="Meiyalaghan S."/>
            <person name="Nieuwenhuizen N."/>
            <person name="Read N."/>
            <person name="Prakash R."/>
            <person name="Hunter D."/>
            <person name="Zhang H."/>
            <person name="Mckenzie M."/>
            <person name="Knabel M."/>
            <person name="Harris A."/>
            <person name="Allan A."/>
            <person name="Chen A."/>
            <person name="Janssen B."/>
            <person name="Plunkett B."/>
            <person name="Dwamena C."/>
            <person name="Voogd C."/>
            <person name="Leif D."/>
            <person name="Lafferty D."/>
            <person name="Souleyre E."/>
            <person name="Varkonyi-Gasic E."/>
            <person name="Gambi F."/>
            <person name="Hanley J."/>
            <person name="Yao J.-L."/>
            <person name="Cheung J."/>
            <person name="David K."/>
            <person name="Warren B."/>
            <person name="Marsh K."/>
            <person name="Snowden K."/>
            <person name="Lin-Wang K."/>
            <person name="Brian L."/>
            <person name="Martinez-Sanchez M."/>
            <person name="Wang M."/>
            <person name="Ileperuma N."/>
            <person name="Macnee N."/>
            <person name="Campin R."/>
            <person name="Mcatee P."/>
            <person name="Drummond R."/>
            <person name="Espley R."/>
            <person name="Ireland H."/>
            <person name="Wu R."/>
            <person name="Atkinson R."/>
            <person name="Karunairetnam S."/>
            <person name="Bulley S."/>
            <person name="Chunkath S."/>
            <person name="Hanley Z."/>
            <person name="Storey R."/>
            <person name="Thrimawithana A."/>
            <person name="Thomson S."/>
            <person name="David C."/>
            <person name="Testolin R."/>
        </authorList>
    </citation>
    <scope>NUCLEOTIDE SEQUENCE [LARGE SCALE GENOMIC DNA]</scope>
    <source>
        <strain evidence="7">cv. Red5</strain>
        <tissue evidence="6">Young leaf</tissue>
    </source>
</reference>
<dbReference type="Pfam" id="PF05997">
    <property type="entry name" value="Nop52"/>
    <property type="match status" value="1"/>
</dbReference>
<sequence>MEEEGGGGVSLIRDLASCNKATRDRALKRVLNTWLPSQIDQQISDDDMKKMWKGLFYCVWHADKAPIQADLIDRLSSLLLSLPLPLSLHYLSAFFLTIRREWPGIDSLRLDKFYLLIRRFLHCSFLMLNKTYSWDVEISTRFMDLLGEKTFFADDNLLGNGVNYHVASIFLEELRFFLPLRSEILDVIFRQFLCVLSKSQDKVLLGKVKSQMFDVLLKMGRNLLELKKLGENMPSPADSEDDKNVVVLGTIALTMSFSSKFYELGTSPGCLQANRKVLFSLHEDFLRLEKDLASSGIEVTVGGDVMVDNEDEIPKLIPIATDTEEGTTTFEVVLERTEVVKESESKKKKKKKKKASDKSNNGEAKVLDGANKNKSLKKKKKHKIPKQCSTSADKENAFIANGDISSNGMTATDETNLIFNKSVISNLQMQFEKVAAEVALDKDGLGSYDSPEITVRTAVSKKRKRARNADGRDTSNLGKPGAEDGKNIEKSAKRVRFSMKNNLVWKPHSPLPPQNLRLPPSVTPRGSALKKGIPPGPIREMPLVTRKMKQKKKGRKGVKAISPAIKRLRKLQTCSV</sequence>
<dbReference type="PANTHER" id="PTHR13026:SF0">
    <property type="entry name" value="RIBOSOMAL RNA PROCESSING 1B"/>
    <property type="match status" value="1"/>
</dbReference>
<name>A0A2R6RG53_ACTCC</name>
<gene>
    <name evidence="6" type="ORF">CEY00_Acc06476</name>
</gene>
<evidence type="ECO:0000256" key="3">
    <source>
        <dbReference type="ARBA" id="ARBA00022552"/>
    </source>
</evidence>
<evidence type="ECO:0000313" key="6">
    <source>
        <dbReference type="EMBL" id="PSS28978.1"/>
    </source>
</evidence>
<feature type="region of interest" description="Disordered" evidence="5">
    <location>
        <begin position="505"/>
        <end position="540"/>
    </location>
</feature>
<dbReference type="GO" id="GO:0006364">
    <property type="term" value="P:rRNA processing"/>
    <property type="evidence" value="ECO:0007669"/>
    <property type="project" value="UniProtKB-KW"/>
</dbReference>
<dbReference type="OMA" id="REWVHID"/>
<proteinExistence type="inferred from homology"/>
<dbReference type="PANTHER" id="PTHR13026">
    <property type="entry name" value="NNP-1 PROTEIN NOVEL NUCLEAR PROTEIN 1 NOP52"/>
    <property type="match status" value="1"/>
</dbReference>
<dbReference type="EMBL" id="NKQK01000006">
    <property type="protein sequence ID" value="PSS28978.1"/>
    <property type="molecule type" value="Genomic_DNA"/>
</dbReference>
<dbReference type="FunCoup" id="A0A2R6RG53">
    <property type="interactions" value="2280"/>
</dbReference>
<keyword evidence="7" id="KW-1185">Reference proteome</keyword>
<evidence type="ECO:0000256" key="4">
    <source>
        <dbReference type="ARBA" id="ARBA00023242"/>
    </source>
</evidence>
<comment type="subcellular location">
    <subcellularLocation>
        <location evidence="1">Nucleus</location>
    </subcellularLocation>
</comment>
<evidence type="ECO:0000256" key="2">
    <source>
        <dbReference type="ARBA" id="ARBA00006374"/>
    </source>
</evidence>
<dbReference type="Proteomes" id="UP000241394">
    <property type="component" value="Chromosome LG6"/>
</dbReference>
<evidence type="ECO:0000313" key="7">
    <source>
        <dbReference type="Proteomes" id="UP000241394"/>
    </source>
</evidence>
<evidence type="ECO:0000256" key="5">
    <source>
        <dbReference type="SAM" id="MobiDB-lite"/>
    </source>
</evidence>
<feature type="region of interest" description="Disordered" evidence="5">
    <location>
        <begin position="459"/>
        <end position="489"/>
    </location>
</feature>
<dbReference type="STRING" id="1590841.A0A2R6RG53"/>
<dbReference type="Gramene" id="PSS28978">
    <property type="protein sequence ID" value="PSS28978"/>
    <property type="gene ID" value="CEY00_Acc06476"/>
</dbReference>
<dbReference type="OrthoDB" id="2019504at2759"/>
<feature type="region of interest" description="Disordered" evidence="5">
    <location>
        <begin position="341"/>
        <end position="390"/>
    </location>
</feature>
<dbReference type="AlphaFoldDB" id="A0A2R6RG53"/>
<keyword evidence="3" id="KW-0698">rRNA processing</keyword>
<protein>
    <submittedName>
        <fullName evidence="6">Ribosomal RNA processing protein 1 B like</fullName>
    </submittedName>
</protein>
<keyword evidence="4" id="KW-0539">Nucleus</keyword>
<dbReference type="GO" id="GO:0005634">
    <property type="term" value="C:nucleus"/>
    <property type="evidence" value="ECO:0007669"/>
    <property type="project" value="UniProtKB-SubCell"/>
</dbReference>
<feature type="compositionally biased region" description="Basic residues" evidence="5">
    <location>
        <begin position="374"/>
        <end position="385"/>
    </location>
</feature>
<feature type="compositionally biased region" description="Basic residues" evidence="5">
    <location>
        <begin position="346"/>
        <end position="355"/>
    </location>
</feature>